<dbReference type="HOGENOM" id="CLU_487523_0_0_1"/>
<feature type="compositionally biased region" description="Basic and acidic residues" evidence="1">
    <location>
        <begin position="537"/>
        <end position="551"/>
    </location>
</feature>
<proteinExistence type="predicted"/>
<feature type="region of interest" description="Disordered" evidence="1">
    <location>
        <begin position="517"/>
        <end position="559"/>
    </location>
</feature>
<feature type="compositionally biased region" description="Polar residues" evidence="1">
    <location>
        <begin position="524"/>
        <end position="536"/>
    </location>
</feature>
<gene>
    <name evidence="3" type="ORF">NECHADRAFT_87221</name>
</gene>
<evidence type="ECO:0000256" key="1">
    <source>
        <dbReference type="SAM" id="MobiDB-lite"/>
    </source>
</evidence>
<organism evidence="3 4">
    <name type="scientific">Fusarium vanettenii (strain ATCC MYA-4622 / CBS 123669 / FGSC 9596 / NRRL 45880 / 77-13-4)</name>
    <name type="common">Fusarium solani subsp. pisi</name>
    <dbReference type="NCBI Taxonomy" id="660122"/>
    <lineage>
        <taxon>Eukaryota</taxon>
        <taxon>Fungi</taxon>
        <taxon>Dikarya</taxon>
        <taxon>Ascomycota</taxon>
        <taxon>Pezizomycotina</taxon>
        <taxon>Sordariomycetes</taxon>
        <taxon>Hypocreomycetidae</taxon>
        <taxon>Hypocreales</taxon>
        <taxon>Nectriaceae</taxon>
        <taxon>Fusarium</taxon>
        <taxon>Fusarium solani species complex</taxon>
        <taxon>Fusarium vanettenii</taxon>
    </lineage>
</organism>
<dbReference type="OrthoDB" id="4582561at2759"/>
<evidence type="ECO:0000256" key="2">
    <source>
        <dbReference type="SAM" id="Phobius"/>
    </source>
</evidence>
<name>C7ZIQ0_FUSV7</name>
<keyword evidence="2" id="KW-0472">Membrane</keyword>
<dbReference type="OMA" id="FFMLAVQ"/>
<evidence type="ECO:0000313" key="4">
    <source>
        <dbReference type="Proteomes" id="UP000005206"/>
    </source>
</evidence>
<dbReference type="Proteomes" id="UP000005206">
    <property type="component" value="Chromosome 12"/>
</dbReference>
<keyword evidence="2" id="KW-0812">Transmembrane</keyword>
<dbReference type="eggNOG" id="ENOG502T0A1">
    <property type="taxonomic scope" value="Eukaryota"/>
</dbReference>
<keyword evidence="4" id="KW-1185">Reference proteome</keyword>
<dbReference type="RefSeq" id="XP_003041777.1">
    <property type="nucleotide sequence ID" value="XM_003041731.1"/>
</dbReference>
<reference evidence="3 4" key="1">
    <citation type="journal article" date="2009" name="PLoS Genet.">
        <title>The genome of Nectria haematococca: contribution of supernumerary chromosomes to gene expansion.</title>
        <authorList>
            <person name="Coleman J.J."/>
            <person name="Rounsley S.D."/>
            <person name="Rodriguez-Carres M."/>
            <person name="Kuo A."/>
            <person name="Wasmann C.C."/>
            <person name="Grimwood J."/>
            <person name="Schmutz J."/>
            <person name="Taga M."/>
            <person name="White G.J."/>
            <person name="Zhou S."/>
            <person name="Schwartz D.C."/>
            <person name="Freitag M."/>
            <person name="Ma L.J."/>
            <person name="Danchin E.G."/>
            <person name="Henrissat B."/>
            <person name="Coutinho P.M."/>
            <person name="Nelson D.R."/>
            <person name="Straney D."/>
            <person name="Napoli C.A."/>
            <person name="Barker B.M."/>
            <person name="Gribskov M."/>
            <person name="Rep M."/>
            <person name="Kroken S."/>
            <person name="Molnar I."/>
            <person name="Rensing C."/>
            <person name="Kennell J.C."/>
            <person name="Zamora J."/>
            <person name="Farman M.L."/>
            <person name="Selker E.U."/>
            <person name="Salamov A."/>
            <person name="Shapiro H."/>
            <person name="Pangilinan J."/>
            <person name="Lindquist E."/>
            <person name="Lamers C."/>
            <person name="Grigoriev I.V."/>
            <person name="Geiser D.M."/>
            <person name="Covert S.F."/>
            <person name="Temporini E."/>
            <person name="Vanetten H.D."/>
        </authorList>
    </citation>
    <scope>NUCLEOTIDE SEQUENCE [LARGE SCALE GENOMIC DNA]</scope>
    <source>
        <strain evidence="4">ATCC MYA-4622 / CBS 123669 / FGSC 9596 / NRRL 45880 / 77-13-4</strain>
    </source>
</reference>
<dbReference type="AlphaFoldDB" id="C7ZIQ0"/>
<sequence>MLASKKQSLEGTCAGNYLQTQVVGFSTHTTRTLQFLHIQCFITPSGDYEICLPTRPTFHFLFLEMDDLIERRFNITKCASRKRLSTQKWQQWETAWLKLVERVANHTNDPIVLINNRCETKGYGINCIEACRNPAYLFASADRLWNCVSLATLHLTTWGNPDVNRVHATINQDDEGEGDSVTYNSTLELGSIMSQNYCTKDDLGIDSDLAGPGLFIAYLIQFSLSIWPFRTSDDAEKTAQKWQDTASNNRFAGAITSTIVDLQEAQTQYLAIISVVSVVAYASNNTPGFGNGHTFRAWYINKELLDDMISISIYPILFVQIAFHKAGNRWWYTILWVIFTWVLTFFVVFSWGDMGEIPERFHKSDGLESCGQNPGPKLYCMGYDESFERFVNKGLTPSHQVMLLNKLSYWAIHAIIPIIILDWWWEKPPTDAQQPNKQPRGSFSHALDPFVAVITNRVSLTILEKALGDAYGGGEGDSVFGGWTYGQFVALFVWIPIAGKFLSLMIERRANQYVKVSPAHENKTPATRTETSGVKTDQTETNKPESSHVEEIPMTPVSR</sequence>
<protein>
    <submittedName>
        <fullName evidence="3">Uncharacterized protein</fullName>
    </submittedName>
</protein>
<evidence type="ECO:0000313" key="3">
    <source>
        <dbReference type="EMBL" id="EEU36064.1"/>
    </source>
</evidence>
<dbReference type="VEuPathDB" id="FungiDB:NECHADRAFT_87221"/>
<dbReference type="EMBL" id="GG698931">
    <property type="protein sequence ID" value="EEU36064.1"/>
    <property type="molecule type" value="Genomic_DNA"/>
</dbReference>
<feature type="transmembrane region" description="Helical" evidence="2">
    <location>
        <begin position="329"/>
        <end position="351"/>
    </location>
</feature>
<accession>C7ZIQ0</accession>
<dbReference type="InParanoid" id="C7ZIQ0"/>
<keyword evidence="2" id="KW-1133">Transmembrane helix</keyword>
<dbReference type="GeneID" id="9674229"/>
<feature type="transmembrane region" description="Helical" evidence="2">
    <location>
        <begin position="485"/>
        <end position="506"/>
    </location>
</feature>
<dbReference type="KEGG" id="nhe:NECHADRAFT_87221"/>
<feature type="transmembrane region" description="Helical" evidence="2">
    <location>
        <begin position="407"/>
        <end position="425"/>
    </location>
</feature>